<feature type="compositionally biased region" description="Low complexity" evidence="1">
    <location>
        <begin position="185"/>
        <end position="196"/>
    </location>
</feature>
<evidence type="ECO:0000256" key="1">
    <source>
        <dbReference type="SAM" id="MobiDB-lite"/>
    </source>
</evidence>
<feature type="compositionally biased region" description="Low complexity" evidence="1">
    <location>
        <begin position="157"/>
        <end position="172"/>
    </location>
</feature>
<evidence type="ECO:0000313" key="4">
    <source>
        <dbReference type="EMBL" id="ORX60968.1"/>
    </source>
</evidence>
<name>A0A1Y1VNH8_9FUNG</name>
<reference evidence="4 5" key="2">
    <citation type="submission" date="2016-08" db="EMBL/GenBank/DDBJ databases">
        <title>Pervasive Adenine N6-methylation of Active Genes in Fungi.</title>
        <authorList>
            <consortium name="DOE Joint Genome Institute"/>
            <person name="Mondo S.J."/>
            <person name="Dannebaum R.O."/>
            <person name="Kuo R.C."/>
            <person name="Labutti K."/>
            <person name="Haridas S."/>
            <person name="Kuo A."/>
            <person name="Salamov A."/>
            <person name="Ahrendt S.R."/>
            <person name="Lipzen A."/>
            <person name="Sullivan W."/>
            <person name="Andreopoulos W.B."/>
            <person name="Clum A."/>
            <person name="Lindquist E."/>
            <person name="Daum C."/>
            <person name="Ramamoorthy G.K."/>
            <person name="Gryganskyi A."/>
            <person name="Culley D."/>
            <person name="Magnuson J.K."/>
            <person name="James T.Y."/>
            <person name="O'Malley M.A."/>
            <person name="Stajich J.E."/>
            <person name="Spatafora J.W."/>
            <person name="Visel A."/>
            <person name="Grigoriev I.V."/>
        </authorList>
    </citation>
    <scope>NUCLEOTIDE SEQUENCE [LARGE SCALE GENOMIC DNA]</scope>
    <source>
        <strain evidence="5">finn</strain>
    </source>
</reference>
<feature type="region of interest" description="Disordered" evidence="1">
    <location>
        <begin position="143"/>
        <end position="196"/>
    </location>
</feature>
<evidence type="ECO:0000256" key="2">
    <source>
        <dbReference type="SAM" id="Phobius"/>
    </source>
</evidence>
<feature type="signal peptide" evidence="3">
    <location>
        <begin position="1"/>
        <end position="23"/>
    </location>
</feature>
<dbReference type="EMBL" id="MCFH01000001">
    <property type="protein sequence ID" value="ORX60968.1"/>
    <property type="molecule type" value="Genomic_DNA"/>
</dbReference>
<reference evidence="4 5" key="1">
    <citation type="submission" date="2016-08" db="EMBL/GenBank/DDBJ databases">
        <title>Genomes of anaerobic fungi encode conserved fungal cellulosomes for biomass hydrolysis.</title>
        <authorList>
            <consortium name="DOE Joint Genome Institute"/>
            <person name="Haitjema C.H."/>
            <person name="Gilmore S.P."/>
            <person name="Henske J.K."/>
            <person name="Solomon K.V."/>
            <person name="De Groot R."/>
            <person name="Kuo A."/>
            <person name="Mondo S.J."/>
            <person name="Salamov A.A."/>
            <person name="Labutti K."/>
            <person name="Zhao Z."/>
            <person name="Chiniquy J."/>
            <person name="Barry K."/>
            <person name="Brewer H.M."/>
            <person name="Purvine S.O."/>
            <person name="Wright A.T."/>
            <person name="Boxma B."/>
            <person name="Van Alen T."/>
            <person name="Hackstein J.H."/>
            <person name="Baker S.E."/>
            <person name="Grigoriev I.V."/>
            <person name="O'Malley M.A."/>
        </authorList>
    </citation>
    <scope>NUCLEOTIDE SEQUENCE [LARGE SCALE GENOMIC DNA]</scope>
    <source>
        <strain evidence="5">finn</strain>
    </source>
</reference>
<keyword evidence="2" id="KW-0472">Membrane</keyword>
<keyword evidence="2" id="KW-0812">Transmembrane</keyword>
<keyword evidence="2" id="KW-1133">Transmembrane helix</keyword>
<accession>A0A1Y1VNH8</accession>
<proteinExistence type="predicted"/>
<keyword evidence="3" id="KW-0732">Signal</keyword>
<evidence type="ECO:0000313" key="5">
    <source>
        <dbReference type="Proteomes" id="UP000193719"/>
    </source>
</evidence>
<organism evidence="4 5">
    <name type="scientific">Piromyces finnis</name>
    <dbReference type="NCBI Taxonomy" id="1754191"/>
    <lineage>
        <taxon>Eukaryota</taxon>
        <taxon>Fungi</taxon>
        <taxon>Fungi incertae sedis</taxon>
        <taxon>Chytridiomycota</taxon>
        <taxon>Chytridiomycota incertae sedis</taxon>
        <taxon>Neocallimastigomycetes</taxon>
        <taxon>Neocallimastigales</taxon>
        <taxon>Neocallimastigaceae</taxon>
        <taxon>Piromyces</taxon>
    </lineage>
</organism>
<dbReference type="AlphaFoldDB" id="A0A1Y1VNH8"/>
<sequence length="477" mass="53317">MCKSFVKITAILFLILCIFEVNAKRQRGESASKNDVTFPRIRKYSLNNTDVESVTNNAIDTSNNITISKTEEISKGNSTTIIEEINGNEENPIIPVFSKVQVKETSTTTTTTLTSTSTVTTTVTETESTTVVTTPTTHFINTKTDEIEHKTTTGTTSIKENNISESNESINSFDSQNIDSSGKINSIDNSNDLGNNSSSRNDNAFNTYGTTFIIAVGAVSVGLVAVSSYRVLKRKSEMRTLKNSEYYSSSSNPPSLMTASDYNNKRISLVNSLIYEGESEGNMLYYNAKGGMNNQNPTITIDKDEQGIQNEIPIAQYRMSIQSEGSLSEKSKSIISVNRNSRSSVIRHSFLNPNINIIRTGIRTQQLFEATNDHPAIIETFPSMERPFVPAVPVQLEESDVNSLHPHSIYQMYQDEMEYENYYAYTIDDKEYIIDPTTNRVLEIHDLNTDEYMLVEEELYLDFSGSSDDSDSDKQTI</sequence>
<gene>
    <name evidence="4" type="ORF">BCR36DRAFT_4366</name>
</gene>
<keyword evidence="5" id="KW-1185">Reference proteome</keyword>
<dbReference type="Proteomes" id="UP000193719">
    <property type="component" value="Unassembled WGS sequence"/>
</dbReference>
<feature type="compositionally biased region" description="Polar residues" evidence="1">
    <location>
        <begin position="173"/>
        <end position="184"/>
    </location>
</feature>
<evidence type="ECO:0008006" key="6">
    <source>
        <dbReference type="Google" id="ProtNLM"/>
    </source>
</evidence>
<feature type="chain" id="PRO_5013073203" description="Mid2 domain-containing protein" evidence="3">
    <location>
        <begin position="24"/>
        <end position="477"/>
    </location>
</feature>
<dbReference type="OrthoDB" id="10552884at2759"/>
<feature type="transmembrane region" description="Helical" evidence="2">
    <location>
        <begin position="208"/>
        <end position="232"/>
    </location>
</feature>
<comment type="caution">
    <text evidence="4">The sequence shown here is derived from an EMBL/GenBank/DDBJ whole genome shotgun (WGS) entry which is preliminary data.</text>
</comment>
<protein>
    <recommendedName>
        <fullName evidence="6">Mid2 domain-containing protein</fullName>
    </recommendedName>
</protein>
<evidence type="ECO:0000256" key="3">
    <source>
        <dbReference type="SAM" id="SignalP"/>
    </source>
</evidence>